<name>A0A7W5C3X9_9BACL</name>
<dbReference type="GO" id="GO:0030246">
    <property type="term" value="F:carbohydrate binding"/>
    <property type="evidence" value="ECO:0007669"/>
    <property type="project" value="InterPro"/>
</dbReference>
<evidence type="ECO:0000313" key="4">
    <source>
        <dbReference type="Proteomes" id="UP000518605"/>
    </source>
</evidence>
<reference evidence="3 4" key="1">
    <citation type="submission" date="2020-08" db="EMBL/GenBank/DDBJ databases">
        <title>Genomic Encyclopedia of Type Strains, Phase III (KMG-III): the genomes of soil and plant-associated and newly described type strains.</title>
        <authorList>
            <person name="Whitman W."/>
        </authorList>
    </citation>
    <scope>NUCLEOTIDE SEQUENCE [LARGE SCALE GENOMIC DNA]</scope>
    <source>
        <strain evidence="3 4">CECT 8234</strain>
    </source>
</reference>
<proteinExistence type="predicted"/>
<dbReference type="Pfam" id="PF00963">
    <property type="entry name" value="Cohesin"/>
    <property type="match status" value="1"/>
</dbReference>
<dbReference type="InterPro" id="IPR002102">
    <property type="entry name" value="Cohesin_dom"/>
</dbReference>
<dbReference type="PANTHER" id="PTHR43308:SF5">
    <property type="entry name" value="S-LAYER PROTEIN _ PEPTIDOGLYCAN ENDO-BETA-N-ACETYLGLUCOSAMINIDASE"/>
    <property type="match status" value="1"/>
</dbReference>
<dbReference type="InterPro" id="IPR008965">
    <property type="entry name" value="CBM2/CBM3_carb-bd_dom_sf"/>
</dbReference>
<evidence type="ECO:0000256" key="1">
    <source>
        <dbReference type="SAM" id="SignalP"/>
    </source>
</evidence>
<sequence>MKIRILLLLLSTLLLFAMLPAMTFAEDKTTFSLSSSISKAKVGDEVVVTVEGHSAKDVYGYELRLNYDPKVLRFRQASTAWGGFTVPPIIENGKITFAHTTVGNTKGESGQVRFASLRFEAISQSDAAIQLTRVKLVDSVGGSTTAEPGLLLKVSIAKKSPITYLDIKGHWAEENIERATEMGWINGYPDGRFAPQNEVTRAQFTTMLSRALALSSESDLAQPFKDHGHIPEYAKPHVSQAAAAGLVKGFEDATFRPSQWITRSEITVMLMRAVGYEDKMDLSPPLAYDDADQVPDWAYPAIATATDIGIVKGRGNNKFAPGGYTTRAESVTLILRIVDRISSTSTVN</sequence>
<dbReference type="SUPFAM" id="SSF49384">
    <property type="entry name" value="Carbohydrate-binding domain"/>
    <property type="match status" value="1"/>
</dbReference>
<dbReference type="EMBL" id="JACHXW010000001">
    <property type="protein sequence ID" value="MBB3150427.1"/>
    <property type="molecule type" value="Genomic_DNA"/>
</dbReference>
<protein>
    <recommendedName>
        <fullName evidence="2">SLH domain-containing protein</fullName>
    </recommendedName>
</protein>
<dbReference type="InterPro" id="IPR001119">
    <property type="entry name" value="SLH_dom"/>
</dbReference>
<comment type="caution">
    <text evidence="3">The sequence shown here is derived from an EMBL/GenBank/DDBJ whole genome shotgun (WGS) entry which is preliminary data.</text>
</comment>
<dbReference type="AlphaFoldDB" id="A0A7W5C3X9"/>
<evidence type="ECO:0000313" key="3">
    <source>
        <dbReference type="EMBL" id="MBB3150427.1"/>
    </source>
</evidence>
<evidence type="ECO:0000259" key="2">
    <source>
        <dbReference type="PROSITE" id="PS51272"/>
    </source>
</evidence>
<dbReference type="RefSeq" id="WP_183558235.1">
    <property type="nucleotide sequence ID" value="NZ_CBCSLB010000001.1"/>
</dbReference>
<feature type="domain" description="SLH" evidence="2">
    <location>
        <begin position="223"/>
        <end position="284"/>
    </location>
</feature>
<dbReference type="Pfam" id="PF00395">
    <property type="entry name" value="SLH"/>
    <property type="match status" value="3"/>
</dbReference>
<dbReference type="PANTHER" id="PTHR43308">
    <property type="entry name" value="OUTER MEMBRANE PROTEIN ALPHA-RELATED"/>
    <property type="match status" value="1"/>
</dbReference>
<feature type="chain" id="PRO_5030768542" description="SLH domain-containing protein" evidence="1">
    <location>
        <begin position="26"/>
        <end position="348"/>
    </location>
</feature>
<dbReference type="InterPro" id="IPR051465">
    <property type="entry name" value="Cell_Envelope_Struct_Comp"/>
</dbReference>
<dbReference type="GO" id="GO:0000272">
    <property type="term" value="P:polysaccharide catabolic process"/>
    <property type="evidence" value="ECO:0007669"/>
    <property type="project" value="InterPro"/>
</dbReference>
<feature type="signal peptide" evidence="1">
    <location>
        <begin position="1"/>
        <end position="25"/>
    </location>
</feature>
<dbReference type="CDD" id="cd08547">
    <property type="entry name" value="Type_II_cohesin"/>
    <property type="match status" value="1"/>
</dbReference>
<gene>
    <name evidence="3" type="ORF">FHS16_000459</name>
</gene>
<keyword evidence="1" id="KW-0732">Signal</keyword>
<feature type="domain" description="SLH" evidence="2">
    <location>
        <begin position="159"/>
        <end position="222"/>
    </location>
</feature>
<organism evidence="3 4">
    <name type="scientific">Paenibacillus endophyticus</name>
    <dbReference type="NCBI Taxonomy" id="1294268"/>
    <lineage>
        <taxon>Bacteria</taxon>
        <taxon>Bacillati</taxon>
        <taxon>Bacillota</taxon>
        <taxon>Bacilli</taxon>
        <taxon>Bacillales</taxon>
        <taxon>Paenibacillaceae</taxon>
        <taxon>Paenibacillus</taxon>
    </lineage>
</organism>
<keyword evidence="4" id="KW-1185">Reference proteome</keyword>
<dbReference type="PROSITE" id="PS51272">
    <property type="entry name" value="SLH"/>
    <property type="match status" value="3"/>
</dbReference>
<feature type="domain" description="SLH" evidence="2">
    <location>
        <begin position="285"/>
        <end position="348"/>
    </location>
</feature>
<accession>A0A7W5C3X9</accession>
<dbReference type="Gene3D" id="2.60.40.680">
    <property type="match status" value="1"/>
</dbReference>
<dbReference type="Proteomes" id="UP000518605">
    <property type="component" value="Unassembled WGS sequence"/>
</dbReference>